<organism evidence="3 4">
    <name type="scientific">Streptococcus ruminicola</name>
    <dbReference type="NCBI Taxonomy" id="2686210"/>
    <lineage>
        <taxon>Bacteria</taxon>
        <taxon>Bacillati</taxon>
        <taxon>Bacillota</taxon>
        <taxon>Bacilli</taxon>
        <taxon>Lactobacillales</taxon>
        <taxon>Streptococcaceae</taxon>
        <taxon>Streptococcus</taxon>
    </lineage>
</organism>
<gene>
    <name evidence="3" type="ORF">GPZ88_01595</name>
</gene>
<feature type="coiled-coil region" evidence="1">
    <location>
        <begin position="272"/>
        <end position="299"/>
    </location>
</feature>
<evidence type="ECO:0000259" key="2">
    <source>
        <dbReference type="Pfam" id="PF13166"/>
    </source>
</evidence>
<evidence type="ECO:0000313" key="3">
    <source>
        <dbReference type="EMBL" id="QIM45832.1"/>
    </source>
</evidence>
<dbReference type="Pfam" id="PF13166">
    <property type="entry name" value="AAA_13"/>
    <property type="match status" value="1"/>
</dbReference>
<evidence type="ECO:0000313" key="4">
    <source>
        <dbReference type="Proteomes" id="UP000503166"/>
    </source>
</evidence>
<protein>
    <submittedName>
        <fullName evidence="3">AAA family ATPase</fullName>
    </submittedName>
</protein>
<dbReference type="Gene3D" id="3.40.50.300">
    <property type="entry name" value="P-loop containing nucleotide triphosphate hydrolases"/>
    <property type="match status" value="1"/>
</dbReference>
<accession>A0A6G8HY92</accession>
<feature type="coiled-coil region" evidence="1">
    <location>
        <begin position="86"/>
        <end position="120"/>
    </location>
</feature>
<dbReference type="SUPFAM" id="SSF52540">
    <property type="entry name" value="P-loop containing nucleoside triphosphate hydrolases"/>
    <property type="match status" value="1"/>
</dbReference>
<keyword evidence="1" id="KW-0175">Coiled coil</keyword>
<proteinExistence type="predicted"/>
<name>A0A6G8HY92_9STRE</name>
<reference evidence="3 4" key="1">
    <citation type="submission" date="2019-12" db="EMBL/GenBank/DDBJ databases">
        <title>Complete genome sequence of Streptococcus sp. CNU G2 isolated frome Bos taurus coreanae.</title>
        <authorList>
            <person name="Park S.Y."/>
            <person name="Kim J.H."/>
            <person name="Seo S.W."/>
        </authorList>
    </citation>
    <scope>NUCLEOTIDE SEQUENCE [LARGE SCALE GENOMIC DNA]</scope>
    <source>
        <strain evidence="3 4">CNU G2</strain>
    </source>
</reference>
<dbReference type="AlphaFoldDB" id="A0A6G8HY92"/>
<sequence>MTTDFKLIIIGDAMRIDLSDEQIFIDNYLELDKPINFIFGKNGTGKSTITKLINEQIVDKDVRIYQGIKSVIANGKLNSVVLGEENVAAQKKIEAYEKEIVELEDSKLNFEAEKQDWKDKIISKNTEISRQSRKIKSFYSESAKKIKNNPLHIAVPSYQSPNFEKELKYAFHLSENEKNDCRKYLKTDEKIAKKISIRKNNFVEILETTNSLLESKVEEEQCVIRLDSDDKKKFAQTGIEIHERGEICSFCGNPIPDKVFDELETFFSVSKIKKFETSLENKIREIKQIRSEIKSITIKEDDFYLQFHDDIRNYKDELETIINEQDRFLTTLENALVSKFAQLFSASTLISTAILPKSSEDIILKYNNIVECNNSENLPWLKNFSRDLLRFDLIHTYVSKSDLNSQLKQLSLLKNEESQLIKKLSESENEIEKVEKQISEIHSKILIEMEKTRSEKKLANNINKKLKLYVPFQLEHVEAKQGNHQGYYRIKDVFSQNDEYRDVNSLSKGEKNIIGFLYFIEKLNEQTDSQLDKIIIFDDPMDSNDDMMQYIIVTEIQELMKQIDKNKRNDILIIMTHNVHFYINVKYNRLYKDGKDRNGAHKSGDKFIRLQKTDFKTKFKILDSEGQDFSTSYELLWKELRFLYEYDRPNLMLNSIRRIIETFTKFNKIDDFYKDNREAQKLFNVNSHSIDDLEADLNGKNKEQIVGLLKECFKSNGAERHYQLYWRSSNK</sequence>
<evidence type="ECO:0000256" key="1">
    <source>
        <dbReference type="SAM" id="Coils"/>
    </source>
</evidence>
<dbReference type="KEGG" id="srum:GPZ88_01595"/>
<dbReference type="EMBL" id="CP046919">
    <property type="protein sequence ID" value="QIM45832.1"/>
    <property type="molecule type" value="Genomic_DNA"/>
</dbReference>
<dbReference type="InterPro" id="IPR026866">
    <property type="entry name" value="CR006_AAA"/>
</dbReference>
<feature type="domain" description="Protein CR006 P-loop" evidence="2">
    <location>
        <begin position="33"/>
        <end position="714"/>
    </location>
</feature>
<dbReference type="InterPro" id="IPR027417">
    <property type="entry name" value="P-loop_NTPase"/>
</dbReference>
<feature type="coiled-coil region" evidence="1">
    <location>
        <begin position="410"/>
        <end position="444"/>
    </location>
</feature>
<dbReference type="Proteomes" id="UP000503166">
    <property type="component" value="Chromosome"/>
</dbReference>